<feature type="region of interest" description="Disordered" evidence="7">
    <location>
        <begin position="1276"/>
        <end position="1301"/>
    </location>
</feature>
<feature type="region of interest" description="Disordered" evidence="7">
    <location>
        <begin position="2229"/>
        <end position="2292"/>
    </location>
</feature>
<evidence type="ECO:0000256" key="1">
    <source>
        <dbReference type="ARBA" id="ARBA00022723"/>
    </source>
</evidence>
<evidence type="ECO:0000256" key="4">
    <source>
        <dbReference type="ARBA" id="ARBA00022833"/>
    </source>
</evidence>
<feature type="region of interest" description="Disordered" evidence="7">
    <location>
        <begin position="640"/>
        <end position="667"/>
    </location>
</feature>
<feature type="region of interest" description="Disordered" evidence="7">
    <location>
        <begin position="909"/>
        <end position="1006"/>
    </location>
</feature>
<dbReference type="GeneID" id="106117571"/>
<name>A0AAJ7E8T7_PAPXU</name>
<feature type="region of interest" description="Disordered" evidence="7">
    <location>
        <begin position="1979"/>
        <end position="2074"/>
    </location>
</feature>
<feature type="region of interest" description="Disordered" evidence="7">
    <location>
        <begin position="3829"/>
        <end position="3854"/>
    </location>
</feature>
<dbReference type="InterPro" id="IPR013087">
    <property type="entry name" value="Znf_C2H2_type"/>
</dbReference>
<dbReference type="Pfam" id="PF21538">
    <property type="entry name" value="Med15_M"/>
    <property type="match status" value="1"/>
</dbReference>
<proteinExistence type="predicted"/>
<feature type="region of interest" description="Disordered" evidence="7">
    <location>
        <begin position="1547"/>
        <end position="1594"/>
    </location>
</feature>
<feature type="region of interest" description="Disordered" evidence="7">
    <location>
        <begin position="763"/>
        <end position="782"/>
    </location>
</feature>
<evidence type="ECO:0000313" key="9">
    <source>
        <dbReference type="RefSeq" id="XP_013167387.1"/>
    </source>
</evidence>
<feature type="region of interest" description="Disordered" evidence="7">
    <location>
        <begin position="1486"/>
        <end position="1508"/>
    </location>
</feature>
<feature type="region of interest" description="Disordered" evidence="7">
    <location>
        <begin position="3966"/>
        <end position="3988"/>
    </location>
</feature>
<feature type="region of interest" description="Disordered" evidence="7">
    <location>
        <begin position="4001"/>
        <end position="4038"/>
    </location>
</feature>
<keyword evidence="3 5" id="KW-0863">Zinc-finger</keyword>
<dbReference type="InterPro" id="IPR050688">
    <property type="entry name" value="Zinc_finger/UBP_domain"/>
</dbReference>
<evidence type="ECO:0000256" key="7">
    <source>
        <dbReference type="SAM" id="MobiDB-lite"/>
    </source>
</evidence>
<feature type="region of interest" description="Disordered" evidence="7">
    <location>
        <begin position="173"/>
        <end position="224"/>
    </location>
</feature>
<sequence length="4417" mass="492614">MESDYDRKFEEMKKYIPFLENMINRLESAGSGSSNPRLAQLAKIRSLRDLLLDKRKRMKMENLMKCEQVLVNLYAKIEQRDSFLESSDIGSHNPQLELVRNKLKKVTARLQDSETLPEIVGPTRSEEVTPGSKEPALFQIRQNNVLSPTRSPLSVDSQNTSLLLHKRNYTRVLISPDPETKPNPIDTSRIRSPIRSPKKSPRKTTLFQNKRDQMSSSQSEETSQLKDLNITLKVPEESLNSLNTKDILSRIINCSDNDVDIDTLRGLRSQILSELKQTGAKEDISDLILESYKRKKKSGSKKKKKVFEEGELSDSESEIIESIYGSLVVVDKEQDEISKLTKVEEKDDLPRKIQICLVINSEKDSQDETNTTNDLSKKDTIIDLSDFESYQINDTNVKIVEADIEKKEKNIQHKHKSDNISRIPEKNEKDGVSNKKGDKASDKTNDSNDSNENFKNTKYISDKLSEALTTNSKANCTKASLNCSKDNSSKIKQPIPNKSSTIVLNETTKETTPKDSIEIPLLHLEANANKEVQEIDILQALKKEILSEKISLSDSETNTPPLHQPKVTKVANMKKVLPKKRISIEKYKEKSTSSPQSTQFTTESYNNTTKDELLKKQSLKLTEKEYERFNLSTNMLLAETSDEEEKAKRSPSTEDIYSGLAPKSPDHEDFADTGIKPPIIIPAEPVKAEVAPSISDVDMRTMPLKPQAKLMTNNILIEKPLEGSKKETEQSTLEKASPLADPRVRRDFGNLYVESANISTTDNFSRTQTNFSPNMTPTRMPKTTITRMSGVTQTNVIPNMVNSMTSTTLGYEMTPSRQSFESDNSKKDHVYAPIFPVFEPNNISVIDGQNAGSFSRLRDDSYSNSSHNSDIQSSFYVEKSFVPSECPPTPNHSFGRLDIPMTPIHAFGRTEGPMTPAHPFGRSDCSPTPSYLFPRADGPSTPSHPFGRTDCPSTPSHPFGRTDCPSTPSHPFGRTDCPSTPSHPFGRTDCPSTPNHPFGRTDCPSTPSHAFGRTDCPSTPNHPFGRSDCPPTPNHPFGRSDCLPIPSHSFGRTDCSPAPSRPFGRKELIAPTHPLGRGDFSQNQKILQNTGARYNKFQNIRNNRYSECDNLPYCNDDMDGGNFNTRNYKYEESKRNYTDSYRNYDRHVSRREASVGRSTYKNYKYDQRYSNDRNTGYGARDNRYETDSGRFYNDSCTRRNNRREHSVGRNLSDDKYTKSDKEKVYTTSNTLSVQSNAGRSFTIDTSVNSTFQETVSEFKNIDKIYTDFDARRRRASSVGRHLGREPSAERKSLNNEKKTYSPDLKTNFRRARSVGREHGECHSKKKFEDIKVELQSYKHADIKNNKSSHSFNQGFVADIRKKLNDRDPRLSRRDRQNLETYVKEDQSTKVSISRGDNRDPRLQRGLNKDTQNKLHEGKSIDDSKKQGIVYSNDNIVKGTILGSGYGVKNYKIPKIKRAQEETCSKDTVDDVKVEIDKTDRCGIKKHNEQDRTNSKKLAKDKDRCDGDPMSLQYEKELAQSKKNDDIYDNDKNESVVENVTSYVEKRVTRSATKSSGNDKINELHSDKKPVPRKKRSRIKKPLQFDSDSDDDPALIIDSQTSKEECIFQTSIENERATLKDKITCSDRDSIKTTENSRNSTDSASDGKIDEPEGTKLSENLISAEELSEYMPDSDNCFGMDLEMFPDSLATDPVIENINELIADLDDDLETSKNDGNKRQFTKEIILENMLENITCSEKKAGENTDYENEKMTEVNEPSIVINEDSIPIIETKNKQEEVDSNTGEVSTTEAEIKCTLPQKKLSKCYDDDDMCSTPDSTINVNENVNETAYQEKLPDSTGEIPCEMSSDITSTEVKDTSQLNSSHSDSNNQPDSIGSLLSILKDKSKIQELLSMIKDHSNGNEKLKKKLEMLSEIVSDDEDLSNSTKSLATTTDKNNETAIVEATATSNDTKCDKHCEEDINGKTLEISTDSVLHGSVEIDSTTETTQAPRPSITSDNENKDLDENVKENLESEEKSEGLQERIENNNDEIKAMIVESESSKNDKSAEMEITKPTKKMKRKMKNSKVNAQKPSTRSAATLKIDKPPNIKKPSRELMQLQNDIKEMFLNEDVLNTSGIRMCRLAKLVEDKPSTEKSEQMVDNSPVVILQNNKQSLEETTSKGKACKKKQSLKAKGPLKQIPMNIDKNEEITTESKLPVKYKAGPKSKTKVLEQTDLDPYMFESDSIAELNDANNSEKQVGSGSESESGSLASSQSFGSNEQIVDIKKKVKRRRRGWQSGVIKSKNKKKKMEVNQPEVRNTSEYVTESCLNVDDTCFTDKTYCFSKNVTDYSCRLCSYTGSDIVYHHKKRHPHSEIPLSRMSPDVAKEAIEQSEEFNFQMLNKSPFDKHVCRFCFEEFSKRKTVLESFFWHVVSTHTGEYKQVCSQCRNDKQCPFNLDIPLPPKEPKGQLIGYICGKCNFTQISLENLKTHVINRHNDEETEVYTINLGVMSKKTLSLLTKTTTEPKPRTLRSSRGAQNMAEVSDEPKEYLGMAGTQSEIYIDKFDIQSDTNLDTTQNHKRKQMKSQIYFENEDVVTKEISELSKVANIKVEPEQESDMEQAMQHCESLDVASVMQGQEPLAADSDTLEQDQPAGEADPNEQGQLMDEADALQQEALADDGDASSAASNDVLDYPHFKVNYTLVGTKEYVCCINGTENHYRTALLISFKKHVQLKHSEVWDGFCFLCKLIVTPQGKHFFKDCLQHFLDKHIDNFPIMENEENPSITIDTDIVPQTVNSNEQIPNKNHLNVRPLSELISPAEATTLPVIESVVSLGSAASGAPHSALADLFQLKTQQNVFRYEETQTEVMDKKNKVVLEVMMDREKLVHIFKCAGCFCSYSTDEPGDALRHAMTHERSGGQRALDCIYCDFDSSHSAVDLVTHVFKAHGGCRFACGHCFYRAAAAQLVRAHALRLHPALGAQAAVLRSTAAPRALTDHPSAADILPREIAVPYYVCLQPSGCRFRTYTSGKFCEHLQLRHALDPSFLCSVCSLGVSKPAELIQHMKVHGYKFYQCTWCVHGADDEAGLLAHAARAHPARPPQAYLRVITNKEGNAGFRVLPLAQLNISKIATIDVIPSTAKKDPAREAERSIDLEKLIGQTTEMIEAQESSDNDTSSEIICLDSDDDNCGGTLDVSANVSDPPILVEKSQLFKCGVCPSATFKTALIFKRHLLGVHAGREEFPCAHCPALVGKAALLDHYRALHCARRDTPCSGTCALCGKRYASLALVRKHLLTDHGVAKHLVAANVLTGGKPQLLASDAPKRKASKRTLPVESETESAPPPSKMTRFGPGDVHRLPIHPILEELVFCAVCEYSTKVRLNMARHLQLHAARRPAPHSAPVNPVPHLETNEKHFDKMVNLASSSLAAPRPEAPPPHAAPLAPSLAPDRAALYPRYVPDRLRYTCGAPGCCYISLSEEMLKHHWEALHSTAADFRCAHCPPAHRLHPAKQLTAARVLAHMRMHGPKLYACPACPFFHYRRQAVDRHLADRHAGAGAGAALAVREEPPALAPGPAPPPAAPTMDLKPWQCGVCEYRSMLRQEVVDHCAEVHGCKMQYKCFYCAFRTSTLENATKHRTKFHPESGDETFYVYYREGTVPDEPDGMPRWRHQRLRTGPLPPAPHARVKTEAEDDAEPPTTPAATSEPPALSTPTAPTAPTAPIALSIDLNIVKREPVACEGEGEGEGEGEELYERFGRPCEPAGLHYKCPLCSDVAEESRDRMQSHLYEELQCRKWGCVFCSYKAFHKAGLADHMTTEHRRARDAIELPVDPRIEMWIAKVLDYQFLAIERNRINASKGPSVESPSASAPAPAPAPSPAAGVSAQVAEDVNDYNIEALVKSFGKFGAPENENFCCPKCGAASKEEKAMREHLEIELNKIRWSCSVCPDKFQNYHEAQFHCRTAHAQPGARALEAPRDPALRAAWVAAVVAAQAPSVGTAPAPRPARDPPPDPAPDDNSLLEVRYEEHVAPPDLRAPHPPTSPRPHPHPPPHAPSPRDSDSDDDDDKLVIDEPAAAPQRAPPPPPPSGAHVCPFCADMLPDLKEFRAHVIRHDDIKPYFCAHCDYNGHRKSVLKHLRDRHENLAARMVTRNQRAAGPPLAAHTKLVCLLCEKALAAEEARRHTHEGVAPPLAKEGEIVVKCCACLTLHKNIDALTAHHEATHPDAAPSYVYHKVLHPKKNLFCVHCMRQFKYLHHLRAHTLAAHGDFAPALGSRKRPLSTLGPAAPVDLPPRRCARKSTAKLPSQGVARKSTAKLSSHNETPESESEEYSFYGTRPRLQGLGGVTTRLHLGAAEVAVSLRQLREVMSVSPVVRVRDLARPEPDLGPDPDPGLGPDPDPGLGPDPDPGLGPDPDPGLGPEPNPGLGPEPDPGLGPELDPDPAPVPNQQ</sequence>
<feature type="domain" description="C2H2-type" evidence="8">
    <location>
        <begin position="3342"/>
        <end position="3369"/>
    </location>
</feature>
<feature type="region of interest" description="Disordered" evidence="7">
    <location>
        <begin position="4266"/>
        <end position="4301"/>
    </location>
</feature>
<dbReference type="PROSITE" id="PS50157">
    <property type="entry name" value="ZINC_FINGER_C2H2_2"/>
    <property type="match status" value="2"/>
</dbReference>
<organism evidence="9">
    <name type="scientific">Papilio xuthus</name>
    <name type="common">Asian swallowtail butterfly</name>
    <dbReference type="NCBI Taxonomy" id="66420"/>
    <lineage>
        <taxon>Eukaryota</taxon>
        <taxon>Metazoa</taxon>
        <taxon>Ecdysozoa</taxon>
        <taxon>Arthropoda</taxon>
        <taxon>Hexapoda</taxon>
        <taxon>Insecta</taxon>
        <taxon>Pterygota</taxon>
        <taxon>Neoptera</taxon>
        <taxon>Endopterygota</taxon>
        <taxon>Lepidoptera</taxon>
        <taxon>Glossata</taxon>
        <taxon>Ditrysia</taxon>
        <taxon>Papilionoidea</taxon>
        <taxon>Papilionidae</taxon>
        <taxon>Papilioninae</taxon>
        <taxon>Papilio</taxon>
    </lineage>
</organism>
<dbReference type="InterPro" id="IPR048385">
    <property type="entry name" value="Med15_central"/>
</dbReference>
<evidence type="ECO:0000256" key="2">
    <source>
        <dbReference type="ARBA" id="ARBA00022737"/>
    </source>
</evidence>
<feature type="region of interest" description="Disordered" evidence="7">
    <location>
        <begin position="1628"/>
        <end position="1655"/>
    </location>
</feature>
<keyword evidence="2" id="KW-0677">Repeat</keyword>
<feature type="region of interest" description="Disordered" evidence="7">
    <location>
        <begin position="1848"/>
        <end position="1874"/>
    </location>
</feature>
<feature type="compositionally biased region" description="Basic and acidic residues" evidence="7">
    <location>
        <begin position="409"/>
        <end position="446"/>
    </location>
</feature>
<reference evidence="9" key="1">
    <citation type="submission" date="2025-08" db="UniProtKB">
        <authorList>
            <consortium name="RefSeq"/>
        </authorList>
    </citation>
    <scope>IDENTIFICATION</scope>
</reference>
<dbReference type="PANTHER" id="PTHR24403:SF67">
    <property type="entry name" value="FI01116P-RELATED"/>
    <property type="match status" value="1"/>
</dbReference>
<accession>A0AAJ7E8T7</accession>
<keyword evidence="6" id="KW-0175">Coiled coil</keyword>
<feature type="compositionally biased region" description="Basic and acidic residues" evidence="7">
    <location>
        <begin position="1996"/>
        <end position="2030"/>
    </location>
</feature>
<feature type="region of interest" description="Disordered" evidence="7">
    <location>
        <begin position="1195"/>
        <end position="1220"/>
    </location>
</feature>
<feature type="compositionally biased region" description="Basic and acidic residues" evidence="7">
    <location>
        <begin position="1395"/>
        <end position="1420"/>
    </location>
</feature>
<dbReference type="RefSeq" id="XP_013167387.1">
    <property type="nucleotide sequence ID" value="XM_013311933.1"/>
</dbReference>
<feature type="region of interest" description="Disordered" evidence="7">
    <location>
        <begin position="4347"/>
        <end position="4417"/>
    </location>
</feature>
<feature type="compositionally biased region" description="Polar residues" evidence="7">
    <location>
        <begin position="1549"/>
        <end position="1558"/>
    </location>
</feature>
<feature type="compositionally biased region" description="Polar residues" evidence="7">
    <location>
        <begin position="1848"/>
        <end position="1872"/>
    </location>
</feature>
<feature type="compositionally biased region" description="Basic residues" evidence="7">
    <location>
        <begin position="2052"/>
        <end position="2062"/>
    </location>
</feature>
<evidence type="ECO:0000256" key="5">
    <source>
        <dbReference type="PROSITE-ProRule" id="PRU00042"/>
    </source>
</evidence>
<dbReference type="KEGG" id="pxu:106117571"/>
<evidence type="ECO:0000259" key="8">
    <source>
        <dbReference type="PROSITE" id="PS50157"/>
    </source>
</evidence>
<dbReference type="Gene3D" id="3.30.160.60">
    <property type="entry name" value="Classic Zinc Finger"/>
    <property type="match status" value="2"/>
</dbReference>
<feature type="compositionally biased region" description="Basic residues" evidence="7">
    <location>
        <begin position="1570"/>
        <end position="1580"/>
    </location>
</feature>
<feature type="compositionally biased region" description="Low complexity" evidence="7">
    <location>
        <begin position="3672"/>
        <end position="3691"/>
    </location>
</feature>
<dbReference type="PANTHER" id="PTHR24403">
    <property type="entry name" value="ZINC FINGER PROTEIN"/>
    <property type="match status" value="1"/>
</dbReference>
<feature type="compositionally biased region" description="Polar residues" evidence="7">
    <location>
        <begin position="2065"/>
        <end position="2074"/>
    </location>
</feature>
<feature type="compositionally biased region" description="Polar residues" evidence="7">
    <location>
        <begin position="1632"/>
        <end position="1643"/>
    </location>
</feature>
<feature type="region of interest" description="Disordered" evidence="7">
    <location>
        <begin position="3632"/>
        <end position="3691"/>
    </location>
</feature>
<feature type="region of interest" description="Disordered" evidence="7">
    <location>
        <begin position="2499"/>
        <end position="2518"/>
    </location>
</feature>
<feature type="compositionally biased region" description="Basic and acidic residues" evidence="7">
    <location>
        <begin position="1644"/>
        <end position="1655"/>
    </location>
</feature>
<evidence type="ECO:0000256" key="6">
    <source>
        <dbReference type="SAM" id="Coils"/>
    </source>
</evidence>
<dbReference type="GO" id="GO:0008270">
    <property type="term" value="F:zinc ion binding"/>
    <property type="evidence" value="ECO:0007669"/>
    <property type="project" value="UniProtKB-KW"/>
</dbReference>
<feature type="compositionally biased region" description="Basic and acidic residues" evidence="7">
    <location>
        <begin position="1203"/>
        <end position="1220"/>
    </location>
</feature>
<feature type="compositionally biased region" description="Basic and acidic residues" evidence="7">
    <location>
        <begin position="1486"/>
        <end position="1506"/>
    </location>
</feature>
<dbReference type="Proteomes" id="UP000694872">
    <property type="component" value="Unplaced"/>
</dbReference>
<feature type="region of interest" description="Disordered" evidence="7">
    <location>
        <begin position="1366"/>
        <end position="1420"/>
    </location>
</feature>
<feature type="compositionally biased region" description="Basic and acidic residues" evidence="7">
    <location>
        <begin position="1282"/>
        <end position="1300"/>
    </location>
</feature>
<feature type="compositionally biased region" description="Basic and acidic residues" evidence="7">
    <location>
        <begin position="1366"/>
        <end position="1387"/>
    </location>
</feature>
<dbReference type="GO" id="GO:0005634">
    <property type="term" value="C:nucleus"/>
    <property type="evidence" value="ECO:0007669"/>
    <property type="project" value="TreeGrafter"/>
</dbReference>
<feature type="coiled-coil region" evidence="6">
    <location>
        <begin position="1886"/>
        <end position="1920"/>
    </location>
</feature>
<feature type="region of interest" description="Disordered" evidence="7">
    <location>
        <begin position="409"/>
        <end position="455"/>
    </location>
</feature>
<feature type="compositionally biased region" description="Low complexity" evidence="7">
    <location>
        <begin position="2232"/>
        <end position="2255"/>
    </location>
</feature>
<feature type="compositionally biased region" description="Pro residues" evidence="7">
    <location>
        <begin position="4007"/>
        <end position="4024"/>
    </location>
</feature>
<keyword evidence="4" id="KW-0862">Zinc</keyword>
<protein>
    <submittedName>
        <fullName evidence="9">Uncharacterized protein LOC106117571</fullName>
    </submittedName>
</protein>
<feature type="compositionally biased region" description="Low complexity" evidence="7">
    <location>
        <begin position="3831"/>
        <end position="3841"/>
    </location>
</feature>
<dbReference type="GO" id="GO:0045944">
    <property type="term" value="P:positive regulation of transcription by RNA polymerase II"/>
    <property type="evidence" value="ECO:0007669"/>
    <property type="project" value="TreeGrafter"/>
</dbReference>
<feature type="domain" description="C2H2-type" evidence="8">
    <location>
        <begin position="3021"/>
        <end position="3043"/>
    </location>
</feature>
<gene>
    <name evidence="9" type="primary">LOC106117571</name>
</gene>
<evidence type="ECO:0000256" key="3">
    <source>
        <dbReference type="ARBA" id="ARBA00022771"/>
    </source>
</evidence>
<dbReference type="SMART" id="SM00355">
    <property type="entry name" value="ZnF_C2H2"/>
    <property type="match status" value="25"/>
</dbReference>
<keyword evidence="1" id="KW-0479">Metal-binding</keyword>
<feature type="compositionally biased region" description="Polar residues" evidence="7">
    <location>
        <begin position="1979"/>
        <end position="1995"/>
    </location>
</feature>
<feature type="compositionally biased region" description="Basic and acidic residues" evidence="7">
    <location>
        <begin position="2037"/>
        <end position="2051"/>
    </location>
</feature>
<feature type="compositionally biased region" description="Pro residues" evidence="7">
    <location>
        <begin position="4353"/>
        <end position="4401"/>
    </location>
</feature>
<feature type="region of interest" description="Disordered" evidence="7">
    <location>
        <begin position="3291"/>
        <end position="3325"/>
    </location>
</feature>
<feature type="compositionally biased region" description="Basic and acidic residues" evidence="7">
    <location>
        <begin position="1559"/>
        <end position="1569"/>
    </location>
</feature>
<dbReference type="PROSITE" id="PS00028">
    <property type="entry name" value="ZINC_FINGER_C2H2_1"/>
    <property type="match status" value="5"/>
</dbReference>